<keyword evidence="8" id="KW-0411">Iron-sulfur</keyword>
<dbReference type="PANTHER" id="PTHR21266:SF32">
    <property type="entry name" value="CHOLESTEROL 7-DESATURASE NVD"/>
    <property type="match status" value="1"/>
</dbReference>
<dbReference type="eggNOG" id="COG2146">
    <property type="taxonomic scope" value="Bacteria"/>
</dbReference>
<dbReference type="PROSITE" id="PS51296">
    <property type="entry name" value="RIESKE"/>
    <property type="match status" value="1"/>
</dbReference>
<reference evidence="11 12" key="1">
    <citation type="submission" date="2014-05" db="EMBL/GenBank/DDBJ databases">
        <title>Draft Genome Sequence of Kitasatospora cheerisanensis KCTC 2395.</title>
        <authorList>
            <person name="Nam D.H."/>
        </authorList>
    </citation>
    <scope>NUCLEOTIDE SEQUENCE [LARGE SCALE GENOMIC DNA]</scope>
    <source>
        <strain evidence="11 12">KCTC 2395</strain>
    </source>
</reference>
<dbReference type="GO" id="GO:0016020">
    <property type="term" value="C:membrane"/>
    <property type="evidence" value="ECO:0007669"/>
    <property type="project" value="UniProtKB-SubCell"/>
</dbReference>
<gene>
    <name evidence="11" type="ORF">KCH_06490</name>
</gene>
<evidence type="ECO:0000256" key="2">
    <source>
        <dbReference type="ARBA" id="ARBA00022692"/>
    </source>
</evidence>
<dbReference type="GO" id="GO:0016705">
    <property type="term" value="F:oxidoreductase activity, acting on paired donors, with incorporation or reduction of molecular oxygen"/>
    <property type="evidence" value="ECO:0007669"/>
    <property type="project" value="UniProtKB-ARBA"/>
</dbReference>
<proteinExistence type="predicted"/>
<dbReference type="Pfam" id="PF00355">
    <property type="entry name" value="Rieske"/>
    <property type="match status" value="1"/>
</dbReference>
<evidence type="ECO:0000313" key="12">
    <source>
        <dbReference type="Proteomes" id="UP000027178"/>
    </source>
</evidence>
<dbReference type="Proteomes" id="UP000027178">
    <property type="component" value="Unassembled WGS sequence"/>
</dbReference>
<evidence type="ECO:0000256" key="4">
    <source>
        <dbReference type="ARBA" id="ARBA00022723"/>
    </source>
</evidence>
<dbReference type="GO" id="GO:0004497">
    <property type="term" value="F:monooxygenase activity"/>
    <property type="evidence" value="ECO:0007669"/>
    <property type="project" value="UniProtKB-ARBA"/>
</dbReference>
<evidence type="ECO:0000259" key="10">
    <source>
        <dbReference type="PROSITE" id="PS51296"/>
    </source>
</evidence>
<dbReference type="InterPro" id="IPR036922">
    <property type="entry name" value="Rieske_2Fe-2S_sf"/>
</dbReference>
<dbReference type="RefSeq" id="WP_051652680.1">
    <property type="nucleotide sequence ID" value="NZ_KK853997.1"/>
</dbReference>
<protein>
    <recommendedName>
        <fullName evidence="10">Rieske domain-containing protein</fullName>
    </recommendedName>
</protein>
<keyword evidence="12" id="KW-1185">Reference proteome</keyword>
<dbReference type="AlphaFoldDB" id="A0A066Z1E2"/>
<dbReference type="GO" id="GO:0051537">
    <property type="term" value="F:2 iron, 2 sulfur cluster binding"/>
    <property type="evidence" value="ECO:0007669"/>
    <property type="project" value="UniProtKB-KW"/>
</dbReference>
<dbReference type="OrthoDB" id="9795104at2"/>
<dbReference type="InterPro" id="IPR050584">
    <property type="entry name" value="Cholesterol_7-desaturase"/>
</dbReference>
<evidence type="ECO:0000256" key="6">
    <source>
        <dbReference type="ARBA" id="ARBA00023002"/>
    </source>
</evidence>
<feature type="domain" description="Rieske" evidence="10">
    <location>
        <begin position="187"/>
        <end position="284"/>
    </location>
</feature>
<evidence type="ECO:0000256" key="8">
    <source>
        <dbReference type="ARBA" id="ARBA00023014"/>
    </source>
</evidence>
<dbReference type="SUPFAM" id="SSF50022">
    <property type="entry name" value="ISP domain"/>
    <property type="match status" value="1"/>
</dbReference>
<comment type="subcellular location">
    <subcellularLocation>
        <location evidence="1">Membrane</location>
    </subcellularLocation>
</comment>
<name>A0A066Z1E2_9ACTN</name>
<keyword evidence="9" id="KW-0472">Membrane</keyword>
<keyword evidence="4" id="KW-0479">Metal-binding</keyword>
<dbReference type="CDD" id="cd03467">
    <property type="entry name" value="Rieske"/>
    <property type="match status" value="1"/>
</dbReference>
<evidence type="ECO:0000256" key="3">
    <source>
        <dbReference type="ARBA" id="ARBA00022714"/>
    </source>
</evidence>
<evidence type="ECO:0000256" key="5">
    <source>
        <dbReference type="ARBA" id="ARBA00022989"/>
    </source>
</evidence>
<evidence type="ECO:0000256" key="7">
    <source>
        <dbReference type="ARBA" id="ARBA00023004"/>
    </source>
</evidence>
<dbReference type="GO" id="GO:0046872">
    <property type="term" value="F:metal ion binding"/>
    <property type="evidence" value="ECO:0007669"/>
    <property type="project" value="UniProtKB-KW"/>
</dbReference>
<keyword evidence="3" id="KW-0001">2Fe-2S</keyword>
<dbReference type="HOGENOM" id="CLU_065805_0_0_11"/>
<evidence type="ECO:0000256" key="9">
    <source>
        <dbReference type="ARBA" id="ARBA00023136"/>
    </source>
</evidence>
<keyword evidence="5" id="KW-1133">Transmembrane helix</keyword>
<dbReference type="PANTHER" id="PTHR21266">
    <property type="entry name" value="IRON-SULFUR DOMAIN CONTAINING PROTEIN"/>
    <property type="match status" value="1"/>
</dbReference>
<dbReference type="PATRIC" id="fig|1348663.4.peg.617"/>
<dbReference type="InterPro" id="IPR017941">
    <property type="entry name" value="Rieske_2Fe-2S"/>
</dbReference>
<keyword evidence="6" id="KW-0560">Oxidoreductase</keyword>
<accession>A0A066Z1E2</accession>
<keyword evidence="7" id="KW-0408">Iron</keyword>
<evidence type="ECO:0000313" key="11">
    <source>
        <dbReference type="EMBL" id="KDN87593.1"/>
    </source>
</evidence>
<keyword evidence="2" id="KW-0812">Transmembrane</keyword>
<sequence length="288" mass="30694">MEQPLHQGPADWLDAPGRWTFLDPAAQRLADLVQALPLGRARDLLHGVPLGHPLHPALAQIPIGCWLAAGLLDATRLDDAAARRLTAAGLVALPPVLWAGWVDWARLPPVQRRTGLVHASSAVTAALLHLCSLRARRRGHGLRGRLLGLSGTTAVGLAAALGGHLAYRQAAGAAHAEAEFRLAPPDWHSLGATEDFPVDVPVRRHLGEVAVVVVRSADDGWTVLADRCTHMAASLAGGELVDGCLQCPLHRSRFRLADGHPVQGPATAPQPRFDTRVLADHLEARPPR</sequence>
<dbReference type="GO" id="GO:0005737">
    <property type="term" value="C:cytoplasm"/>
    <property type="evidence" value="ECO:0007669"/>
    <property type="project" value="TreeGrafter"/>
</dbReference>
<evidence type="ECO:0000256" key="1">
    <source>
        <dbReference type="ARBA" id="ARBA00004370"/>
    </source>
</evidence>
<comment type="caution">
    <text evidence="11">The sequence shown here is derived from an EMBL/GenBank/DDBJ whole genome shotgun (WGS) entry which is preliminary data.</text>
</comment>
<organism evidence="11 12">
    <name type="scientific">Kitasatospora cheerisanensis KCTC 2395</name>
    <dbReference type="NCBI Taxonomy" id="1348663"/>
    <lineage>
        <taxon>Bacteria</taxon>
        <taxon>Bacillati</taxon>
        <taxon>Actinomycetota</taxon>
        <taxon>Actinomycetes</taxon>
        <taxon>Kitasatosporales</taxon>
        <taxon>Streptomycetaceae</taxon>
        <taxon>Kitasatospora</taxon>
    </lineage>
</organism>
<dbReference type="EMBL" id="JNBY01000026">
    <property type="protein sequence ID" value="KDN87593.1"/>
    <property type="molecule type" value="Genomic_DNA"/>
</dbReference>
<dbReference type="Gene3D" id="2.102.10.10">
    <property type="entry name" value="Rieske [2Fe-2S] iron-sulphur domain"/>
    <property type="match status" value="1"/>
</dbReference>